<sequence>MKCKKMKRVPLGHVRPINYACFIRTSGIISPPVEEIVKF</sequence>
<dbReference type="AlphaFoldDB" id="A0A1I7WGI3"/>
<name>A0A1I7WGI3_HETBA</name>
<keyword evidence="1" id="KW-1185">Reference proteome</keyword>
<dbReference type="WBParaSite" id="Hba_04041">
    <property type="protein sequence ID" value="Hba_04041"/>
    <property type="gene ID" value="Hba_04041"/>
</dbReference>
<evidence type="ECO:0000313" key="1">
    <source>
        <dbReference type="Proteomes" id="UP000095283"/>
    </source>
</evidence>
<protein>
    <submittedName>
        <fullName evidence="2">Uncharacterized protein</fullName>
    </submittedName>
</protein>
<evidence type="ECO:0000313" key="2">
    <source>
        <dbReference type="WBParaSite" id="Hba_04041"/>
    </source>
</evidence>
<dbReference type="Proteomes" id="UP000095283">
    <property type="component" value="Unplaced"/>
</dbReference>
<reference evidence="2" key="1">
    <citation type="submission" date="2016-11" db="UniProtKB">
        <authorList>
            <consortium name="WormBaseParasite"/>
        </authorList>
    </citation>
    <scope>IDENTIFICATION</scope>
</reference>
<proteinExistence type="predicted"/>
<accession>A0A1I7WGI3</accession>
<organism evidence="1 2">
    <name type="scientific">Heterorhabditis bacteriophora</name>
    <name type="common">Entomopathogenic nematode worm</name>
    <dbReference type="NCBI Taxonomy" id="37862"/>
    <lineage>
        <taxon>Eukaryota</taxon>
        <taxon>Metazoa</taxon>
        <taxon>Ecdysozoa</taxon>
        <taxon>Nematoda</taxon>
        <taxon>Chromadorea</taxon>
        <taxon>Rhabditida</taxon>
        <taxon>Rhabditina</taxon>
        <taxon>Rhabditomorpha</taxon>
        <taxon>Strongyloidea</taxon>
        <taxon>Heterorhabditidae</taxon>
        <taxon>Heterorhabditis</taxon>
    </lineage>
</organism>